<dbReference type="Pfam" id="PF20684">
    <property type="entry name" value="Fung_rhodopsin"/>
    <property type="match status" value="1"/>
</dbReference>
<keyword evidence="3 6" id="KW-1133">Transmembrane helix</keyword>
<evidence type="ECO:0000313" key="9">
    <source>
        <dbReference type="Proteomes" id="UP000799428"/>
    </source>
</evidence>
<dbReference type="PANTHER" id="PTHR33048:SF55">
    <property type="entry name" value="INTEGRAL MEMBRANE PROTEIN"/>
    <property type="match status" value="1"/>
</dbReference>
<dbReference type="InterPro" id="IPR052337">
    <property type="entry name" value="SAT4-like"/>
</dbReference>
<organism evidence="8 9">
    <name type="scientific">Pleomassaria siparia CBS 279.74</name>
    <dbReference type="NCBI Taxonomy" id="1314801"/>
    <lineage>
        <taxon>Eukaryota</taxon>
        <taxon>Fungi</taxon>
        <taxon>Dikarya</taxon>
        <taxon>Ascomycota</taxon>
        <taxon>Pezizomycotina</taxon>
        <taxon>Dothideomycetes</taxon>
        <taxon>Pleosporomycetidae</taxon>
        <taxon>Pleosporales</taxon>
        <taxon>Pleomassariaceae</taxon>
        <taxon>Pleomassaria</taxon>
    </lineage>
</organism>
<feature type="transmembrane region" description="Helical" evidence="6">
    <location>
        <begin position="17"/>
        <end position="39"/>
    </location>
</feature>
<feature type="transmembrane region" description="Helical" evidence="6">
    <location>
        <begin position="181"/>
        <end position="200"/>
    </location>
</feature>
<comment type="similarity">
    <text evidence="5">Belongs to the SAT4 family.</text>
</comment>
<evidence type="ECO:0000256" key="3">
    <source>
        <dbReference type="ARBA" id="ARBA00022989"/>
    </source>
</evidence>
<dbReference type="PANTHER" id="PTHR33048">
    <property type="entry name" value="PTH11-LIKE INTEGRAL MEMBRANE PROTEIN (AFU_ORTHOLOGUE AFUA_5G11245)"/>
    <property type="match status" value="1"/>
</dbReference>
<feature type="transmembrane region" description="Helical" evidence="6">
    <location>
        <begin position="138"/>
        <end position="161"/>
    </location>
</feature>
<evidence type="ECO:0000256" key="6">
    <source>
        <dbReference type="SAM" id="Phobius"/>
    </source>
</evidence>
<gene>
    <name evidence="8" type="ORF">K504DRAFT_535920</name>
</gene>
<dbReference type="OrthoDB" id="5278984at2759"/>
<accession>A0A6G1K3G9</accession>
<sequence length="370" mass="40146">MAHNVGLGAQGDGQRGWVLWLASVLGVLVSACFVGARVAQRMLRTGLGTDDYMIIASLVASGLLSMTECQAVVYGFGVRYATLPHESRVTARKWFYGAQVMYKIVLMLNKISMVCLYYRIFAVSSSKFRMACHITNGIILVSGLVCIIGTIFQCTPISLFWDKSIEGGRCLNTTPWWMSYSVIQISIDVALLVLPVQQVLSLSITKAEKLGLSFIFGTGMFVTFASIYRATTLAISSNDPDPTWGPVPTAVWSVIEPNAGIICTCLPMLRHPFVRLFGSLSSPSRSHSRSNSQSLRLVSYDHPRSSTLGCGKNGTPERVTEYDRESEDNIIEVMVGNTHGAGVTAGGEGNSLDVSVITVKNEFSVVTSKG</sequence>
<evidence type="ECO:0000256" key="5">
    <source>
        <dbReference type="ARBA" id="ARBA00038359"/>
    </source>
</evidence>
<dbReference type="Proteomes" id="UP000799428">
    <property type="component" value="Unassembled WGS sequence"/>
</dbReference>
<keyword evidence="2 6" id="KW-0812">Transmembrane</keyword>
<dbReference type="AlphaFoldDB" id="A0A6G1K3G9"/>
<evidence type="ECO:0000313" key="8">
    <source>
        <dbReference type="EMBL" id="KAF2707419.1"/>
    </source>
</evidence>
<dbReference type="GO" id="GO:0016020">
    <property type="term" value="C:membrane"/>
    <property type="evidence" value="ECO:0007669"/>
    <property type="project" value="UniProtKB-SubCell"/>
</dbReference>
<dbReference type="EMBL" id="MU005774">
    <property type="protein sequence ID" value="KAF2707419.1"/>
    <property type="molecule type" value="Genomic_DNA"/>
</dbReference>
<keyword evidence="4 6" id="KW-0472">Membrane</keyword>
<proteinExistence type="inferred from homology"/>
<keyword evidence="9" id="KW-1185">Reference proteome</keyword>
<evidence type="ECO:0000256" key="4">
    <source>
        <dbReference type="ARBA" id="ARBA00023136"/>
    </source>
</evidence>
<feature type="domain" description="Rhodopsin" evidence="7">
    <location>
        <begin position="36"/>
        <end position="274"/>
    </location>
</feature>
<dbReference type="InterPro" id="IPR049326">
    <property type="entry name" value="Rhodopsin_dom_fungi"/>
</dbReference>
<evidence type="ECO:0000256" key="2">
    <source>
        <dbReference type="ARBA" id="ARBA00022692"/>
    </source>
</evidence>
<feature type="transmembrane region" description="Helical" evidence="6">
    <location>
        <begin position="94"/>
        <end position="118"/>
    </location>
</feature>
<feature type="transmembrane region" description="Helical" evidence="6">
    <location>
        <begin position="212"/>
        <end position="230"/>
    </location>
</feature>
<feature type="transmembrane region" description="Helical" evidence="6">
    <location>
        <begin position="51"/>
        <end position="74"/>
    </location>
</feature>
<evidence type="ECO:0000259" key="7">
    <source>
        <dbReference type="Pfam" id="PF20684"/>
    </source>
</evidence>
<protein>
    <recommendedName>
        <fullName evidence="7">Rhodopsin domain-containing protein</fullName>
    </recommendedName>
</protein>
<evidence type="ECO:0000256" key="1">
    <source>
        <dbReference type="ARBA" id="ARBA00004141"/>
    </source>
</evidence>
<reference evidence="8" key="1">
    <citation type="journal article" date="2020" name="Stud. Mycol.">
        <title>101 Dothideomycetes genomes: a test case for predicting lifestyles and emergence of pathogens.</title>
        <authorList>
            <person name="Haridas S."/>
            <person name="Albert R."/>
            <person name="Binder M."/>
            <person name="Bloem J."/>
            <person name="Labutti K."/>
            <person name="Salamov A."/>
            <person name="Andreopoulos B."/>
            <person name="Baker S."/>
            <person name="Barry K."/>
            <person name="Bills G."/>
            <person name="Bluhm B."/>
            <person name="Cannon C."/>
            <person name="Castanera R."/>
            <person name="Culley D."/>
            <person name="Daum C."/>
            <person name="Ezra D."/>
            <person name="Gonzalez J."/>
            <person name="Henrissat B."/>
            <person name="Kuo A."/>
            <person name="Liang C."/>
            <person name="Lipzen A."/>
            <person name="Lutzoni F."/>
            <person name="Magnuson J."/>
            <person name="Mondo S."/>
            <person name="Nolan M."/>
            <person name="Ohm R."/>
            <person name="Pangilinan J."/>
            <person name="Park H.-J."/>
            <person name="Ramirez L."/>
            <person name="Alfaro M."/>
            <person name="Sun H."/>
            <person name="Tritt A."/>
            <person name="Yoshinaga Y."/>
            <person name="Zwiers L.-H."/>
            <person name="Turgeon B."/>
            <person name="Goodwin S."/>
            <person name="Spatafora J."/>
            <person name="Crous P."/>
            <person name="Grigoriev I."/>
        </authorList>
    </citation>
    <scope>NUCLEOTIDE SEQUENCE</scope>
    <source>
        <strain evidence="8">CBS 279.74</strain>
    </source>
</reference>
<name>A0A6G1K3G9_9PLEO</name>
<comment type="subcellular location">
    <subcellularLocation>
        <location evidence="1">Membrane</location>
        <topology evidence="1">Multi-pass membrane protein</topology>
    </subcellularLocation>
</comment>